<dbReference type="SMART" id="SM00387">
    <property type="entry name" value="HATPase_c"/>
    <property type="match status" value="1"/>
</dbReference>
<dbReference type="PROSITE" id="PS50109">
    <property type="entry name" value="HIS_KIN"/>
    <property type="match status" value="1"/>
</dbReference>
<dbReference type="InterPro" id="IPR036890">
    <property type="entry name" value="HATPase_C_sf"/>
</dbReference>
<dbReference type="Gene3D" id="1.10.287.130">
    <property type="match status" value="1"/>
</dbReference>
<dbReference type="GO" id="GO:0000155">
    <property type="term" value="F:phosphorelay sensor kinase activity"/>
    <property type="evidence" value="ECO:0007669"/>
    <property type="project" value="InterPro"/>
</dbReference>
<dbReference type="CDD" id="cd00082">
    <property type="entry name" value="HisKA"/>
    <property type="match status" value="1"/>
</dbReference>
<evidence type="ECO:0000256" key="1">
    <source>
        <dbReference type="ARBA" id="ARBA00000085"/>
    </source>
</evidence>
<dbReference type="OrthoDB" id="505470at2"/>
<dbReference type="InterPro" id="IPR005467">
    <property type="entry name" value="His_kinase_dom"/>
</dbReference>
<evidence type="ECO:0000256" key="7">
    <source>
        <dbReference type="ARBA" id="ARBA00022840"/>
    </source>
</evidence>
<evidence type="ECO:0000256" key="2">
    <source>
        <dbReference type="ARBA" id="ARBA00012438"/>
    </source>
</evidence>
<keyword evidence="3" id="KW-0597">Phosphoprotein</keyword>
<evidence type="ECO:0000313" key="10">
    <source>
        <dbReference type="EMBL" id="BBB89973.1"/>
    </source>
</evidence>
<evidence type="ECO:0000256" key="5">
    <source>
        <dbReference type="ARBA" id="ARBA00022741"/>
    </source>
</evidence>
<dbReference type="Gene3D" id="3.30.565.10">
    <property type="entry name" value="Histidine kinase-like ATPase, C-terminal domain"/>
    <property type="match status" value="1"/>
</dbReference>
<dbReference type="CDD" id="cd00075">
    <property type="entry name" value="HATPase"/>
    <property type="match status" value="1"/>
</dbReference>
<dbReference type="InterPro" id="IPR003594">
    <property type="entry name" value="HATPase_dom"/>
</dbReference>
<protein>
    <recommendedName>
        <fullName evidence="2">histidine kinase</fullName>
        <ecNumber evidence="2">2.7.13.3</ecNumber>
    </recommendedName>
</protein>
<keyword evidence="6 10" id="KW-0418">Kinase</keyword>
<dbReference type="SUPFAM" id="SSF55781">
    <property type="entry name" value="GAF domain-like"/>
    <property type="match status" value="1"/>
</dbReference>
<evidence type="ECO:0000256" key="3">
    <source>
        <dbReference type="ARBA" id="ARBA00022553"/>
    </source>
</evidence>
<keyword evidence="8" id="KW-0902">Two-component regulatory system</keyword>
<evidence type="ECO:0000256" key="4">
    <source>
        <dbReference type="ARBA" id="ARBA00022679"/>
    </source>
</evidence>
<dbReference type="Pfam" id="PF00512">
    <property type="entry name" value="HisKA"/>
    <property type="match status" value="1"/>
</dbReference>
<dbReference type="InterPro" id="IPR003661">
    <property type="entry name" value="HisK_dim/P_dom"/>
</dbReference>
<dbReference type="PANTHER" id="PTHR43065">
    <property type="entry name" value="SENSOR HISTIDINE KINASE"/>
    <property type="match status" value="1"/>
</dbReference>
<reference evidence="10 11" key="1">
    <citation type="journal article" date="2018" name="Int. J. Syst. Evol. Microbiol.">
        <title>Methylomusa anaerophila gen. nov., sp. nov., an anaerobic methanol-utilizing bacterium isolated from a microbial fuel cell.</title>
        <authorList>
            <person name="Amano N."/>
            <person name="Yamamuro A."/>
            <person name="Miyahara M."/>
            <person name="Kouzuma A."/>
            <person name="Abe T."/>
            <person name="Watanabe K."/>
        </authorList>
    </citation>
    <scope>NUCLEOTIDE SEQUENCE [LARGE SCALE GENOMIC DNA]</scope>
    <source>
        <strain evidence="10 11">MMFC1</strain>
    </source>
</reference>
<dbReference type="EMBL" id="AP018449">
    <property type="protein sequence ID" value="BBB89973.1"/>
    <property type="molecule type" value="Genomic_DNA"/>
</dbReference>
<dbReference type="Pfam" id="PF01590">
    <property type="entry name" value="GAF"/>
    <property type="match status" value="1"/>
</dbReference>
<sequence>MKIIKRYTKVECVGARFFNDDSYISYEAQIGFAKELWEKESEYSTENSFYYCSNTFKVVDKITEEGKPKFAKRCLEFGYGTVAAIPITYQGKVLGALCLADHQPEKLSAETIYFLEMVAPLIGETFQMFKLELEIARLKQLELVGQMAVSISQEIRNPLTILRSSLEMLSNKSQNKYRDYFELMITEVERIKLIINEFLSFAKENNTLSLANINQIIRSLESFINSQAFKHNVSLYFDLGTTPNIELNKAKIRQLILNLTTNAIEAMPQGGILIVRTYKTDEGVTLLIKDTGAGIPPEILDNIGTPFLTTQPAGTGLGLAVCYSIVSQHNAVMDVKTGKDGTTFIIKFRRHLS</sequence>
<dbReference type="EC" id="2.7.13.3" evidence="2"/>
<evidence type="ECO:0000256" key="6">
    <source>
        <dbReference type="ARBA" id="ARBA00022777"/>
    </source>
</evidence>
<dbReference type="PANTHER" id="PTHR43065:SF46">
    <property type="entry name" value="C4-DICARBOXYLATE TRANSPORT SENSOR PROTEIN DCTB"/>
    <property type="match status" value="1"/>
</dbReference>
<dbReference type="AlphaFoldDB" id="A0A348AFX5"/>
<feature type="domain" description="Histidine kinase" evidence="9">
    <location>
        <begin position="150"/>
        <end position="352"/>
    </location>
</feature>
<evidence type="ECO:0000313" key="11">
    <source>
        <dbReference type="Proteomes" id="UP000276437"/>
    </source>
</evidence>
<organism evidence="10 11">
    <name type="scientific">Methylomusa anaerophila</name>
    <dbReference type="NCBI Taxonomy" id="1930071"/>
    <lineage>
        <taxon>Bacteria</taxon>
        <taxon>Bacillati</taxon>
        <taxon>Bacillota</taxon>
        <taxon>Negativicutes</taxon>
        <taxon>Selenomonadales</taxon>
        <taxon>Sporomusaceae</taxon>
        <taxon>Methylomusa</taxon>
    </lineage>
</organism>
<dbReference type="Pfam" id="PF02518">
    <property type="entry name" value="HATPase_c"/>
    <property type="match status" value="1"/>
</dbReference>
<accession>A0A348AFX5</accession>
<evidence type="ECO:0000256" key="8">
    <source>
        <dbReference type="ARBA" id="ARBA00023012"/>
    </source>
</evidence>
<keyword evidence="4 10" id="KW-0808">Transferase</keyword>
<keyword evidence="7" id="KW-0067">ATP-binding</keyword>
<name>A0A348AFX5_9FIRM</name>
<gene>
    <name evidence="10" type="primary">kinE_1</name>
    <name evidence="10" type="ORF">MAMMFC1_00614</name>
</gene>
<dbReference type="Gene3D" id="3.30.450.40">
    <property type="match status" value="1"/>
</dbReference>
<evidence type="ECO:0000259" key="9">
    <source>
        <dbReference type="PROSITE" id="PS50109"/>
    </source>
</evidence>
<dbReference type="Proteomes" id="UP000276437">
    <property type="component" value="Chromosome"/>
</dbReference>
<dbReference type="InterPro" id="IPR004358">
    <property type="entry name" value="Sig_transdc_His_kin-like_C"/>
</dbReference>
<dbReference type="InterPro" id="IPR003018">
    <property type="entry name" value="GAF"/>
</dbReference>
<dbReference type="KEGG" id="mana:MAMMFC1_00614"/>
<dbReference type="InterPro" id="IPR029016">
    <property type="entry name" value="GAF-like_dom_sf"/>
</dbReference>
<dbReference type="SUPFAM" id="SSF55874">
    <property type="entry name" value="ATPase domain of HSP90 chaperone/DNA topoisomerase II/histidine kinase"/>
    <property type="match status" value="1"/>
</dbReference>
<proteinExistence type="predicted"/>
<dbReference type="GO" id="GO:0005524">
    <property type="term" value="F:ATP binding"/>
    <property type="evidence" value="ECO:0007669"/>
    <property type="project" value="UniProtKB-KW"/>
</dbReference>
<keyword evidence="11" id="KW-1185">Reference proteome</keyword>
<dbReference type="SMART" id="SM00388">
    <property type="entry name" value="HisKA"/>
    <property type="match status" value="1"/>
</dbReference>
<comment type="catalytic activity">
    <reaction evidence="1">
        <text>ATP + protein L-histidine = ADP + protein N-phospho-L-histidine.</text>
        <dbReference type="EC" id="2.7.13.3"/>
    </reaction>
</comment>
<keyword evidence="5" id="KW-0547">Nucleotide-binding</keyword>
<dbReference type="SUPFAM" id="SSF47384">
    <property type="entry name" value="Homodimeric domain of signal transducing histidine kinase"/>
    <property type="match status" value="1"/>
</dbReference>
<dbReference type="RefSeq" id="WP_126306376.1">
    <property type="nucleotide sequence ID" value="NZ_AP018449.1"/>
</dbReference>
<dbReference type="PRINTS" id="PR00344">
    <property type="entry name" value="BCTRLSENSOR"/>
</dbReference>
<dbReference type="InterPro" id="IPR036097">
    <property type="entry name" value="HisK_dim/P_sf"/>
</dbReference>